<evidence type="ECO:0000256" key="4">
    <source>
        <dbReference type="ARBA" id="ARBA00022605"/>
    </source>
</evidence>
<evidence type="ECO:0000256" key="5">
    <source>
        <dbReference type="ARBA" id="ARBA00022741"/>
    </source>
</evidence>
<evidence type="ECO:0000256" key="6">
    <source>
        <dbReference type="ARBA" id="ARBA00022801"/>
    </source>
</evidence>
<dbReference type="HAMAP" id="MF_01020">
    <property type="entry name" value="HisE"/>
    <property type="match status" value="1"/>
</dbReference>
<dbReference type="RefSeq" id="WP_261513537.1">
    <property type="nucleotide sequence ID" value="NZ_JAODNV010000003.1"/>
</dbReference>
<keyword evidence="8 9" id="KW-0368">Histidine biosynthesis</keyword>
<accession>A0A9X2X4R4</accession>
<name>A0A9X2X4R4_9HYPH</name>
<comment type="pathway">
    <text evidence="2 9">Amino-acid biosynthesis; L-histidine biosynthesis; L-histidine from 5-phospho-alpha-D-ribose 1-diphosphate: step 2/9.</text>
</comment>
<dbReference type="NCBIfam" id="TIGR03188">
    <property type="entry name" value="histidine_hisI"/>
    <property type="match status" value="1"/>
</dbReference>
<evidence type="ECO:0000256" key="7">
    <source>
        <dbReference type="ARBA" id="ARBA00022840"/>
    </source>
</evidence>
<dbReference type="GO" id="GO:0000105">
    <property type="term" value="P:L-histidine biosynthetic process"/>
    <property type="evidence" value="ECO:0007669"/>
    <property type="project" value="UniProtKB-UniRule"/>
</dbReference>
<dbReference type="AlphaFoldDB" id="A0A9X2X4R4"/>
<keyword evidence="5 9" id="KW-0547">Nucleotide-binding</keyword>
<reference evidence="11" key="1">
    <citation type="submission" date="2022-08" db="EMBL/GenBank/DDBJ databases">
        <title>Chelativorans sichuanense sp. nov., a paraffin oil-degrading bacterium isolated from a mixture of oil-based drill cuttings and paddy soil.</title>
        <authorList>
            <person name="Yu J."/>
            <person name="Liu H."/>
            <person name="Chen Q."/>
        </authorList>
    </citation>
    <scope>NUCLEOTIDE SEQUENCE</scope>
    <source>
        <strain evidence="11">SCAU 2101</strain>
    </source>
</reference>
<feature type="compositionally biased region" description="Basic and acidic residues" evidence="10">
    <location>
        <begin position="94"/>
        <end position="103"/>
    </location>
</feature>
<dbReference type="InterPro" id="IPR021130">
    <property type="entry name" value="PRib-ATP_PPHydrolase-like"/>
</dbReference>
<keyword evidence="9" id="KW-0963">Cytoplasm</keyword>
<evidence type="ECO:0000256" key="10">
    <source>
        <dbReference type="SAM" id="MobiDB-lite"/>
    </source>
</evidence>
<sequence length="113" mass="12066">MSTFDLARLEAIIMERARSGGAESWTAQLFAAGMEKAAKKLGEEAVETVIAAVAEDKKALTSESADLLYHWLVVLAIAGVRLNEVMAELEARTARSGIEEKASRGKPPHQAAG</sequence>
<dbReference type="SUPFAM" id="SSF101386">
    <property type="entry name" value="all-alpha NTP pyrophosphatases"/>
    <property type="match status" value="1"/>
</dbReference>
<proteinExistence type="inferred from homology"/>
<keyword evidence="12" id="KW-1185">Reference proteome</keyword>
<evidence type="ECO:0000256" key="3">
    <source>
        <dbReference type="ARBA" id="ARBA00009392"/>
    </source>
</evidence>
<dbReference type="NCBIfam" id="NF001613">
    <property type="entry name" value="PRK00400.1-5"/>
    <property type="match status" value="1"/>
</dbReference>
<evidence type="ECO:0000256" key="9">
    <source>
        <dbReference type="HAMAP-Rule" id="MF_01020"/>
    </source>
</evidence>
<dbReference type="PANTHER" id="PTHR42945">
    <property type="entry name" value="HISTIDINE BIOSYNTHESIS BIFUNCTIONAL PROTEIN"/>
    <property type="match status" value="1"/>
</dbReference>
<dbReference type="EMBL" id="JAODNV010000003">
    <property type="protein sequence ID" value="MCT8988887.1"/>
    <property type="molecule type" value="Genomic_DNA"/>
</dbReference>
<evidence type="ECO:0000313" key="12">
    <source>
        <dbReference type="Proteomes" id="UP001149009"/>
    </source>
</evidence>
<comment type="caution">
    <text evidence="11">The sequence shown here is derived from an EMBL/GenBank/DDBJ whole genome shotgun (WGS) entry which is preliminary data.</text>
</comment>
<dbReference type="GO" id="GO:0005737">
    <property type="term" value="C:cytoplasm"/>
    <property type="evidence" value="ECO:0007669"/>
    <property type="project" value="UniProtKB-SubCell"/>
</dbReference>
<dbReference type="GO" id="GO:0004636">
    <property type="term" value="F:phosphoribosyl-ATP diphosphatase activity"/>
    <property type="evidence" value="ECO:0007669"/>
    <property type="project" value="UniProtKB-UniRule"/>
</dbReference>
<dbReference type="EC" id="3.6.1.31" evidence="9"/>
<organism evidence="11 12">
    <name type="scientific">Chelativorans petroleitrophicus</name>
    <dbReference type="NCBI Taxonomy" id="2975484"/>
    <lineage>
        <taxon>Bacteria</taxon>
        <taxon>Pseudomonadati</taxon>
        <taxon>Pseudomonadota</taxon>
        <taxon>Alphaproteobacteria</taxon>
        <taxon>Hyphomicrobiales</taxon>
        <taxon>Phyllobacteriaceae</taxon>
        <taxon>Chelativorans</taxon>
    </lineage>
</organism>
<feature type="region of interest" description="Disordered" evidence="10">
    <location>
        <begin position="94"/>
        <end position="113"/>
    </location>
</feature>
<evidence type="ECO:0000313" key="11">
    <source>
        <dbReference type="EMBL" id="MCT8988887.1"/>
    </source>
</evidence>
<comment type="similarity">
    <text evidence="3 9">Belongs to the PRA-PH family.</text>
</comment>
<dbReference type="Proteomes" id="UP001149009">
    <property type="component" value="Unassembled WGS sequence"/>
</dbReference>
<dbReference type="Pfam" id="PF01503">
    <property type="entry name" value="PRA-PH"/>
    <property type="match status" value="1"/>
</dbReference>
<comment type="catalytic activity">
    <reaction evidence="1 9">
        <text>1-(5-phospho-beta-D-ribosyl)-ATP + H2O = 1-(5-phospho-beta-D-ribosyl)-5'-AMP + diphosphate + H(+)</text>
        <dbReference type="Rhea" id="RHEA:22828"/>
        <dbReference type="ChEBI" id="CHEBI:15377"/>
        <dbReference type="ChEBI" id="CHEBI:15378"/>
        <dbReference type="ChEBI" id="CHEBI:33019"/>
        <dbReference type="ChEBI" id="CHEBI:59457"/>
        <dbReference type="ChEBI" id="CHEBI:73183"/>
        <dbReference type="EC" id="3.6.1.31"/>
    </reaction>
</comment>
<evidence type="ECO:0000256" key="1">
    <source>
        <dbReference type="ARBA" id="ARBA00001460"/>
    </source>
</evidence>
<evidence type="ECO:0000256" key="8">
    <source>
        <dbReference type="ARBA" id="ARBA00023102"/>
    </source>
</evidence>
<dbReference type="CDD" id="cd11534">
    <property type="entry name" value="NTP-PPase_HisIE_like"/>
    <property type="match status" value="1"/>
</dbReference>
<protein>
    <recommendedName>
        <fullName evidence="9">Phosphoribosyl-ATP pyrophosphatase</fullName>
        <shortName evidence="9">PRA-PH</shortName>
        <ecNumber evidence="9">3.6.1.31</ecNumber>
    </recommendedName>
</protein>
<evidence type="ECO:0000256" key="2">
    <source>
        <dbReference type="ARBA" id="ARBA00005204"/>
    </source>
</evidence>
<dbReference type="GO" id="GO:0005524">
    <property type="term" value="F:ATP binding"/>
    <property type="evidence" value="ECO:0007669"/>
    <property type="project" value="UniProtKB-KW"/>
</dbReference>
<dbReference type="Gene3D" id="1.10.287.1080">
    <property type="entry name" value="MazG-like"/>
    <property type="match status" value="1"/>
</dbReference>
<keyword evidence="6 9" id="KW-0378">Hydrolase</keyword>
<dbReference type="InterPro" id="IPR008179">
    <property type="entry name" value="HisE"/>
</dbReference>
<gene>
    <name evidence="9" type="primary">hisE</name>
    <name evidence="11" type="ORF">NYR54_01070</name>
</gene>
<dbReference type="PANTHER" id="PTHR42945:SF1">
    <property type="entry name" value="HISTIDINE BIOSYNTHESIS BIFUNCTIONAL PROTEIN HIS7"/>
    <property type="match status" value="1"/>
</dbReference>
<comment type="subcellular location">
    <subcellularLocation>
        <location evidence="9">Cytoplasm</location>
    </subcellularLocation>
</comment>
<keyword evidence="4 9" id="KW-0028">Amino-acid biosynthesis</keyword>
<keyword evidence="7 9" id="KW-0067">ATP-binding</keyword>